<evidence type="ECO:0000259" key="2">
    <source>
        <dbReference type="PROSITE" id="PS50937"/>
    </source>
</evidence>
<dbReference type="CDD" id="cd01107">
    <property type="entry name" value="HTH_BmrR"/>
    <property type="match status" value="1"/>
</dbReference>
<dbReference type="Gene3D" id="1.10.1660.10">
    <property type="match status" value="1"/>
</dbReference>
<feature type="domain" description="HTH merR-type" evidence="2">
    <location>
        <begin position="1"/>
        <end position="71"/>
    </location>
</feature>
<accession>A0ABP4TUH7</accession>
<dbReference type="PANTHER" id="PTHR30204">
    <property type="entry name" value="REDOX-CYCLING DRUG-SENSING TRANSCRIPTIONAL ACTIVATOR SOXR"/>
    <property type="match status" value="1"/>
</dbReference>
<gene>
    <name evidence="3" type="ORF">GCM10009745_44560</name>
</gene>
<dbReference type="Pfam" id="PF13411">
    <property type="entry name" value="MerR_1"/>
    <property type="match status" value="1"/>
</dbReference>
<reference evidence="4" key="1">
    <citation type="journal article" date="2019" name="Int. J. Syst. Evol. Microbiol.">
        <title>The Global Catalogue of Microorganisms (GCM) 10K type strain sequencing project: providing services to taxonomists for standard genome sequencing and annotation.</title>
        <authorList>
            <consortium name="The Broad Institute Genomics Platform"/>
            <consortium name="The Broad Institute Genome Sequencing Center for Infectious Disease"/>
            <person name="Wu L."/>
            <person name="Ma J."/>
        </authorList>
    </citation>
    <scope>NUCLEOTIDE SEQUENCE [LARGE SCALE GENOMIC DNA]</scope>
    <source>
        <strain evidence="4">JCM 14307</strain>
    </source>
</reference>
<dbReference type="InterPro" id="IPR011256">
    <property type="entry name" value="Reg_factor_effector_dom_sf"/>
</dbReference>
<name>A0ABP4TUH7_9ACTN</name>
<dbReference type="PROSITE" id="PS00552">
    <property type="entry name" value="HTH_MERR_1"/>
    <property type="match status" value="1"/>
</dbReference>
<evidence type="ECO:0000313" key="4">
    <source>
        <dbReference type="Proteomes" id="UP001500280"/>
    </source>
</evidence>
<protein>
    <submittedName>
        <fullName evidence="3">MerR family transcriptional regulator</fullName>
    </submittedName>
</protein>
<dbReference type="SUPFAM" id="SSF55136">
    <property type="entry name" value="Probable bacterial effector-binding domain"/>
    <property type="match status" value="1"/>
</dbReference>
<dbReference type="SMART" id="SM00422">
    <property type="entry name" value="HTH_MERR"/>
    <property type="match status" value="1"/>
</dbReference>
<dbReference type="Gene3D" id="3.20.80.10">
    <property type="entry name" value="Regulatory factor, effector binding domain"/>
    <property type="match status" value="1"/>
</dbReference>
<dbReference type="PANTHER" id="PTHR30204:SF97">
    <property type="entry name" value="MERR FAMILY REGULATORY PROTEIN"/>
    <property type="match status" value="1"/>
</dbReference>
<keyword evidence="1" id="KW-0238">DNA-binding</keyword>
<comment type="caution">
    <text evidence="3">The sequence shown here is derived from an EMBL/GenBank/DDBJ whole genome shotgun (WGS) entry which is preliminary data.</text>
</comment>
<dbReference type="SUPFAM" id="SSF46955">
    <property type="entry name" value="Putative DNA-binding domain"/>
    <property type="match status" value="1"/>
</dbReference>
<dbReference type="Proteomes" id="UP001500280">
    <property type="component" value="Unassembled WGS sequence"/>
</dbReference>
<organism evidence="3 4">
    <name type="scientific">Kribbella yunnanensis</name>
    <dbReference type="NCBI Taxonomy" id="190194"/>
    <lineage>
        <taxon>Bacteria</taxon>
        <taxon>Bacillati</taxon>
        <taxon>Actinomycetota</taxon>
        <taxon>Actinomycetes</taxon>
        <taxon>Propionibacteriales</taxon>
        <taxon>Kribbellaceae</taxon>
        <taxon>Kribbella</taxon>
    </lineage>
</organism>
<dbReference type="RefSeq" id="WP_344155107.1">
    <property type="nucleotide sequence ID" value="NZ_BAAANF010000016.1"/>
</dbReference>
<proteinExistence type="predicted"/>
<dbReference type="InterPro" id="IPR009061">
    <property type="entry name" value="DNA-bd_dom_put_sf"/>
</dbReference>
<dbReference type="EMBL" id="BAAANF010000016">
    <property type="protein sequence ID" value="GAA1694085.1"/>
    <property type="molecule type" value="Genomic_DNA"/>
</dbReference>
<keyword evidence="4" id="KW-1185">Reference proteome</keyword>
<dbReference type="InterPro" id="IPR000551">
    <property type="entry name" value="MerR-type_HTH_dom"/>
</dbReference>
<sequence length="265" mass="29299">MLSIGDLARHTRISVRMLRHYDALGLVVPERVDPHTGHRFYALSQIWRVDSLVALKELGFTLEQCGAILDEQLPVEELRGMLRLRRAQLEQRMTADADRLTEVERRLRSIERGLTMTNRTLKLGPLPAIRLLHLQAEVNDESEIGGAVMALSEKLDALQLSGQRVHTYYGRPDGSKIEVSVGIAVGAAENKATGLDLTDIPAVPQGASVTYRGPAEGVADTWRTLDVALDEQGLESYGVYRDIRVNTEDPEQVVVELQAAVRSAS</sequence>
<dbReference type="InterPro" id="IPR047057">
    <property type="entry name" value="MerR_fam"/>
</dbReference>
<dbReference type="PROSITE" id="PS50937">
    <property type="entry name" value="HTH_MERR_2"/>
    <property type="match status" value="1"/>
</dbReference>
<evidence type="ECO:0000256" key="1">
    <source>
        <dbReference type="ARBA" id="ARBA00023125"/>
    </source>
</evidence>
<evidence type="ECO:0000313" key="3">
    <source>
        <dbReference type="EMBL" id="GAA1694085.1"/>
    </source>
</evidence>